<evidence type="ECO:0000256" key="2">
    <source>
        <dbReference type="ARBA" id="ARBA00022857"/>
    </source>
</evidence>
<dbReference type="SUPFAM" id="SSF51735">
    <property type="entry name" value="NAD(P)-binding Rossmann-fold domains"/>
    <property type="match status" value="1"/>
</dbReference>
<dbReference type="Proteomes" id="UP001383192">
    <property type="component" value="Unassembled WGS sequence"/>
</dbReference>
<reference evidence="6 7" key="1">
    <citation type="submission" date="2024-01" db="EMBL/GenBank/DDBJ databases">
        <title>A draft genome for a cacao thread blight-causing isolate of Paramarasmius palmivorus.</title>
        <authorList>
            <person name="Baruah I.K."/>
            <person name="Bukari Y."/>
            <person name="Amoako-Attah I."/>
            <person name="Meinhardt L.W."/>
            <person name="Bailey B.A."/>
            <person name="Cohen S.P."/>
        </authorList>
    </citation>
    <scope>NUCLEOTIDE SEQUENCE [LARGE SCALE GENOMIC DNA]</scope>
    <source>
        <strain evidence="6 7">GH-12</strain>
    </source>
</reference>
<evidence type="ECO:0000313" key="6">
    <source>
        <dbReference type="EMBL" id="KAK7037471.1"/>
    </source>
</evidence>
<comment type="similarity">
    <text evidence="1 4">Belongs to the short-chain dehydrogenases/reductases (SDR) family.</text>
</comment>
<dbReference type="InterPro" id="IPR052178">
    <property type="entry name" value="Sec_Metab_Biosynth_SDR"/>
</dbReference>
<dbReference type="PRINTS" id="PR00080">
    <property type="entry name" value="SDRFAMILY"/>
</dbReference>
<dbReference type="Gene3D" id="3.40.50.720">
    <property type="entry name" value="NAD(P)-binding Rossmann-like Domain"/>
    <property type="match status" value="1"/>
</dbReference>
<evidence type="ECO:0000256" key="1">
    <source>
        <dbReference type="ARBA" id="ARBA00006484"/>
    </source>
</evidence>
<dbReference type="CDD" id="cd05233">
    <property type="entry name" value="SDR_c"/>
    <property type="match status" value="1"/>
</dbReference>
<dbReference type="InterPro" id="IPR036291">
    <property type="entry name" value="NAD(P)-bd_dom_sf"/>
</dbReference>
<dbReference type="PRINTS" id="PR00081">
    <property type="entry name" value="GDHRDH"/>
</dbReference>
<dbReference type="AlphaFoldDB" id="A0AAW0CHM3"/>
<dbReference type="InterPro" id="IPR020904">
    <property type="entry name" value="Sc_DH/Rdtase_CS"/>
</dbReference>
<name>A0AAW0CHM3_9AGAR</name>
<keyword evidence="3" id="KW-0560">Oxidoreductase</keyword>
<dbReference type="EMBL" id="JAYKXP010000046">
    <property type="protein sequence ID" value="KAK7037471.1"/>
    <property type="molecule type" value="Genomic_DNA"/>
</dbReference>
<gene>
    <name evidence="6" type="ORF">VNI00_010963</name>
</gene>
<dbReference type="PANTHER" id="PTHR43618:SF18">
    <property type="entry name" value="SHORT CHAIN DEHYDROGENASE_REDUCTASE FAMILY (AFU_ORTHOLOGUE AFUA_5G12480)"/>
    <property type="match status" value="1"/>
</dbReference>
<evidence type="ECO:0000256" key="5">
    <source>
        <dbReference type="SAM" id="Phobius"/>
    </source>
</evidence>
<keyword evidence="5" id="KW-1133">Transmembrane helix</keyword>
<organism evidence="6 7">
    <name type="scientific">Paramarasmius palmivorus</name>
    <dbReference type="NCBI Taxonomy" id="297713"/>
    <lineage>
        <taxon>Eukaryota</taxon>
        <taxon>Fungi</taxon>
        <taxon>Dikarya</taxon>
        <taxon>Basidiomycota</taxon>
        <taxon>Agaricomycotina</taxon>
        <taxon>Agaricomycetes</taxon>
        <taxon>Agaricomycetidae</taxon>
        <taxon>Agaricales</taxon>
        <taxon>Marasmiineae</taxon>
        <taxon>Marasmiaceae</taxon>
        <taxon>Paramarasmius</taxon>
    </lineage>
</organism>
<feature type="transmembrane region" description="Helical" evidence="5">
    <location>
        <begin position="132"/>
        <end position="154"/>
    </location>
</feature>
<protein>
    <submittedName>
        <fullName evidence="6">Uncharacterized protein</fullName>
    </submittedName>
</protein>
<evidence type="ECO:0000256" key="4">
    <source>
        <dbReference type="RuleBase" id="RU000363"/>
    </source>
</evidence>
<evidence type="ECO:0000313" key="7">
    <source>
        <dbReference type="Proteomes" id="UP001383192"/>
    </source>
</evidence>
<keyword evidence="5" id="KW-0472">Membrane</keyword>
<keyword evidence="2" id="KW-0521">NADP</keyword>
<sequence length="294" mass="30756">MSSSSSTSHAANWSNLQGKTALVTGAGTGVGLIIAKGFAVHGAKVYITGRREDVLKSAVEKHSDLNLVALPMDVTSKESIANAVKVVEAAEGKLDILVNKQVTRTSLSPYKSVSAAGQLGPTLFNQSTIAEWSNVFVLNSVTPFFVTTAFLSLLEKGARSRKQSEGEPSSTVINISSASGTLRQSLTMVPYGSTKAALDHLTTLLATEFALHDIPVRVNGIAPGPFPSELGGSSEALTEMLQKPFPGGMNPSPVRRHGREEELVSAAVYLASAGGTYTNGVTIRVDGGFALVNL</sequence>
<comment type="caution">
    <text evidence="6">The sequence shown here is derived from an EMBL/GenBank/DDBJ whole genome shotgun (WGS) entry which is preliminary data.</text>
</comment>
<proteinExistence type="inferred from homology"/>
<keyword evidence="5" id="KW-0812">Transmembrane</keyword>
<dbReference type="PROSITE" id="PS00061">
    <property type="entry name" value="ADH_SHORT"/>
    <property type="match status" value="1"/>
</dbReference>
<keyword evidence="7" id="KW-1185">Reference proteome</keyword>
<dbReference type="InterPro" id="IPR002347">
    <property type="entry name" value="SDR_fam"/>
</dbReference>
<dbReference type="GO" id="GO:0016491">
    <property type="term" value="F:oxidoreductase activity"/>
    <property type="evidence" value="ECO:0007669"/>
    <property type="project" value="UniProtKB-KW"/>
</dbReference>
<accession>A0AAW0CHM3</accession>
<evidence type="ECO:0000256" key="3">
    <source>
        <dbReference type="ARBA" id="ARBA00023002"/>
    </source>
</evidence>
<dbReference type="PANTHER" id="PTHR43618">
    <property type="entry name" value="7-ALPHA-HYDROXYSTEROID DEHYDROGENASE"/>
    <property type="match status" value="1"/>
</dbReference>
<dbReference type="Pfam" id="PF00106">
    <property type="entry name" value="adh_short"/>
    <property type="match status" value="1"/>
</dbReference>